<feature type="transmembrane region" description="Helical" evidence="1">
    <location>
        <begin position="68"/>
        <end position="85"/>
    </location>
</feature>
<dbReference type="Proteomes" id="UP000072236">
    <property type="component" value="Chromosome"/>
</dbReference>
<keyword evidence="1" id="KW-0472">Membrane</keyword>
<sequence length="88" mass="10730">MFIFCINIIFTLCLILFLIKKKKILFIAVIAIISFVILYDYLYFLNNTHLYGYPEMSLKEIKAEKENYIIYLSISYFFILLYLKYRKK</sequence>
<keyword evidence="1" id="KW-0812">Transmembrane</keyword>
<feature type="transmembrane region" description="Helical" evidence="1">
    <location>
        <begin position="24"/>
        <end position="44"/>
    </location>
</feature>
<organism evidence="2 3">
    <name type="scientific">Aggregatibacter actinomycetemcomitans</name>
    <name type="common">Actinobacillus actinomycetemcomitans</name>
    <name type="synonym">Haemophilus actinomycetemcomitans</name>
    <dbReference type="NCBI Taxonomy" id="714"/>
    <lineage>
        <taxon>Bacteria</taxon>
        <taxon>Pseudomonadati</taxon>
        <taxon>Pseudomonadota</taxon>
        <taxon>Gammaproteobacteria</taxon>
        <taxon>Pasteurellales</taxon>
        <taxon>Pasteurellaceae</taxon>
        <taxon>Aggregatibacter</taxon>
    </lineage>
</organism>
<dbReference type="KEGG" id="aact:ACT75_04195"/>
<reference evidence="2 3" key="1">
    <citation type="submission" date="2015-10" db="EMBL/GenBank/DDBJ databases">
        <title>Tn-seq of a polymicrobial infection.</title>
        <authorList>
            <person name="Stacy A."/>
            <person name="Rumbaugh K.P."/>
            <person name="Whiteley M."/>
        </authorList>
    </citation>
    <scope>NUCLEOTIDE SEQUENCE [LARGE SCALE GENOMIC DNA]</scope>
    <source>
        <strain evidence="2 3">624</strain>
    </source>
</reference>
<name>A0AAC8XYC5_AGGAC</name>
<gene>
    <name evidence="2" type="ORF">ACT75_04195</name>
</gene>
<proteinExistence type="predicted"/>
<keyword evidence="1" id="KW-1133">Transmembrane helix</keyword>
<dbReference type="AlphaFoldDB" id="A0AAC8XYC5"/>
<evidence type="ECO:0000313" key="3">
    <source>
        <dbReference type="Proteomes" id="UP000072236"/>
    </source>
</evidence>
<evidence type="ECO:0000313" key="2">
    <source>
        <dbReference type="EMBL" id="AMQ93779.1"/>
    </source>
</evidence>
<evidence type="ECO:0000256" key="1">
    <source>
        <dbReference type="SAM" id="Phobius"/>
    </source>
</evidence>
<dbReference type="EMBL" id="CP012959">
    <property type="protein sequence ID" value="AMQ93779.1"/>
    <property type="molecule type" value="Genomic_DNA"/>
</dbReference>
<accession>A0AAC8XYC5</accession>
<protein>
    <submittedName>
        <fullName evidence="2">Uncharacterized protein</fullName>
    </submittedName>
</protein>